<dbReference type="RefSeq" id="WP_121213948.1">
    <property type="nucleotide sequence ID" value="NZ_JAMYWW010000001.1"/>
</dbReference>
<name>A0A494Z670_9BACL</name>
<gene>
    <name evidence="1" type="ORF">D8M03_06380</name>
</gene>
<dbReference type="AlphaFoldDB" id="A0A494Z670"/>
<dbReference type="OrthoDB" id="2922473at2"/>
<sequence length="87" mass="10118">MVRASYEKELDIHDIKKRLLETNEQRLELIVKLGEITNSVLRKSDAELTLLNQFTDQLLNLDLEIYQLLCKIDSVTSKCKDCPNCHL</sequence>
<organism evidence="1 2">
    <name type="scientific">Ureibacillus endophyticus</name>
    <dbReference type="NCBI Taxonomy" id="1978490"/>
    <lineage>
        <taxon>Bacteria</taxon>
        <taxon>Bacillati</taxon>
        <taxon>Bacillota</taxon>
        <taxon>Bacilli</taxon>
        <taxon>Bacillales</taxon>
        <taxon>Caryophanaceae</taxon>
        <taxon>Ureibacillus</taxon>
    </lineage>
</organism>
<evidence type="ECO:0000313" key="2">
    <source>
        <dbReference type="Proteomes" id="UP000272238"/>
    </source>
</evidence>
<accession>A0A494Z670</accession>
<dbReference type="Proteomes" id="UP000272238">
    <property type="component" value="Unassembled WGS sequence"/>
</dbReference>
<proteinExistence type="predicted"/>
<comment type="caution">
    <text evidence="1">The sequence shown here is derived from an EMBL/GenBank/DDBJ whole genome shotgun (WGS) entry which is preliminary data.</text>
</comment>
<dbReference type="EMBL" id="RBZN01000011">
    <property type="protein sequence ID" value="RKQ18004.1"/>
    <property type="molecule type" value="Genomic_DNA"/>
</dbReference>
<protein>
    <submittedName>
        <fullName evidence="1">Uncharacterized protein</fullName>
    </submittedName>
</protein>
<keyword evidence="2" id="KW-1185">Reference proteome</keyword>
<evidence type="ECO:0000313" key="1">
    <source>
        <dbReference type="EMBL" id="RKQ18004.1"/>
    </source>
</evidence>
<reference evidence="1 2" key="1">
    <citation type="journal article" date="2016" name="Antonie Van Leeuwenhoek">
        <title>Lysinibacillus endophyticus sp. nov., an indole-3-acetic acid producing endophytic bacterium isolated from corn root (Zea mays cv. Xinken-5).</title>
        <authorList>
            <person name="Yu J."/>
            <person name="Guan X."/>
            <person name="Liu C."/>
            <person name="Xiang W."/>
            <person name="Yu Z."/>
            <person name="Liu X."/>
            <person name="Wang G."/>
        </authorList>
    </citation>
    <scope>NUCLEOTIDE SEQUENCE [LARGE SCALE GENOMIC DNA]</scope>
    <source>
        <strain evidence="1 2">DSM 100506</strain>
    </source>
</reference>